<evidence type="ECO:0000313" key="4">
    <source>
        <dbReference type="EMBL" id="CAG8450735.1"/>
    </source>
</evidence>
<dbReference type="InterPro" id="IPR050498">
    <property type="entry name" value="Ycf3"/>
</dbReference>
<dbReference type="InterPro" id="IPR019734">
    <property type="entry name" value="TPR_rpt"/>
</dbReference>
<sequence length="484" mass="55584">MNYLSKKAKPFFNPAKKKAAKALKAGQYAEAVEYYNGLIDGNPDSISMRCDRGEAYLCLNEYEKAKEDLDIYVNRKSDDERGYYLRGIVHDKLNLRVDALNDLNRALGIKPDSPFAYEALKICAKHNYELGNRDKAFQELNLILQTSTYDTWALETRGKMYYENKQYQEALQDFNSFLDIQPVSINILELRGNIYRKLGLSNKALTDYNQALKINPNDPNILINCSKTYLVQKQYSDALRVIEKFLYYGGELNASVLKNRGLIYAGLSRHNDAITDFTMSLEKNEKGTTYRHRAKVYQALKQYKEALADLNKALILDDSDKESLIMRNQAEIYKEQKNYEKAIEVLAKGLENAPGDTNMLHLFVVKGDIHRLRKEFAESLENLNNALSLDLNAMEIDSDEPIINDDKKKYNALALCYRGSIHRNNKDYVNALKDLDGSLKKHPKNIFALCERGAVYRDKGNFKDAWNDIENALKLSEENDDDLE</sequence>
<dbReference type="Gene3D" id="1.25.40.10">
    <property type="entry name" value="Tetratricopeptide repeat domain"/>
    <property type="match status" value="5"/>
</dbReference>
<keyword evidence="1" id="KW-0677">Repeat</keyword>
<proteinExistence type="predicted"/>
<protein>
    <submittedName>
        <fullName evidence="4">12526_t:CDS:1</fullName>
    </submittedName>
</protein>
<dbReference type="EMBL" id="CAJVPZ010000046">
    <property type="protein sequence ID" value="CAG8450735.1"/>
    <property type="molecule type" value="Genomic_DNA"/>
</dbReference>
<evidence type="ECO:0000256" key="2">
    <source>
        <dbReference type="ARBA" id="ARBA00022803"/>
    </source>
</evidence>
<comment type="caution">
    <text evidence="4">The sequence shown here is derived from an EMBL/GenBank/DDBJ whole genome shotgun (WGS) entry which is preliminary data.</text>
</comment>
<feature type="repeat" description="TPR" evidence="3">
    <location>
        <begin position="151"/>
        <end position="184"/>
    </location>
</feature>
<feature type="repeat" description="TPR" evidence="3">
    <location>
        <begin position="287"/>
        <end position="320"/>
    </location>
</feature>
<feature type="repeat" description="TPR" evidence="3">
    <location>
        <begin position="323"/>
        <end position="356"/>
    </location>
</feature>
<evidence type="ECO:0000256" key="1">
    <source>
        <dbReference type="ARBA" id="ARBA00022737"/>
    </source>
</evidence>
<feature type="repeat" description="TPR" evidence="3">
    <location>
        <begin position="446"/>
        <end position="479"/>
    </location>
</feature>
<dbReference type="PROSITE" id="PS50005">
    <property type="entry name" value="TPR"/>
    <property type="match status" value="5"/>
</dbReference>
<feature type="repeat" description="TPR" evidence="3">
    <location>
        <begin position="185"/>
        <end position="218"/>
    </location>
</feature>
<dbReference type="SUPFAM" id="SSF48452">
    <property type="entry name" value="TPR-like"/>
    <property type="match status" value="3"/>
</dbReference>
<dbReference type="InterPro" id="IPR011990">
    <property type="entry name" value="TPR-like_helical_dom_sf"/>
</dbReference>
<name>A0A9N8VEX9_9GLOM</name>
<dbReference type="Pfam" id="PF13432">
    <property type="entry name" value="TPR_16"/>
    <property type="match status" value="1"/>
</dbReference>
<keyword evidence="2 3" id="KW-0802">TPR repeat</keyword>
<organism evidence="4 5">
    <name type="scientific">Racocetra fulgida</name>
    <dbReference type="NCBI Taxonomy" id="60492"/>
    <lineage>
        <taxon>Eukaryota</taxon>
        <taxon>Fungi</taxon>
        <taxon>Fungi incertae sedis</taxon>
        <taxon>Mucoromycota</taxon>
        <taxon>Glomeromycotina</taxon>
        <taxon>Glomeromycetes</taxon>
        <taxon>Diversisporales</taxon>
        <taxon>Gigasporaceae</taxon>
        <taxon>Racocetra</taxon>
    </lineage>
</organism>
<dbReference type="Pfam" id="PF13414">
    <property type="entry name" value="TPR_11"/>
    <property type="match status" value="1"/>
</dbReference>
<reference evidence="4" key="1">
    <citation type="submission" date="2021-06" db="EMBL/GenBank/DDBJ databases">
        <authorList>
            <person name="Kallberg Y."/>
            <person name="Tangrot J."/>
            <person name="Rosling A."/>
        </authorList>
    </citation>
    <scope>NUCLEOTIDE SEQUENCE</scope>
    <source>
        <strain evidence="4">IN212</strain>
    </source>
</reference>
<evidence type="ECO:0000256" key="3">
    <source>
        <dbReference type="PROSITE-ProRule" id="PRU00339"/>
    </source>
</evidence>
<dbReference type="SMART" id="SM00028">
    <property type="entry name" value="TPR"/>
    <property type="match status" value="11"/>
</dbReference>
<evidence type="ECO:0000313" key="5">
    <source>
        <dbReference type="Proteomes" id="UP000789396"/>
    </source>
</evidence>
<dbReference type="PANTHER" id="PTHR44858">
    <property type="entry name" value="TETRATRICOPEPTIDE REPEAT PROTEIN 6"/>
    <property type="match status" value="1"/>
</dbReference>
<dbReference type="AlphaFoldDB" id="A0A9N8VEX9"/>
<dbReference type="PANTHER" id="PTHR44858:SF1">
    <property type="entry name" value="UDP-N-ACETYLGLUCOSAMINE--PEPTIDE N-ACETYLGLUCOSAMINYLTRANSFERASE SPINDLY-RELATED"/>
    <property type="match status" value="1"/>
</dbReference>
<dbReference type="OrthoDB" id="1926212at2759"/>
<accession>A0A9N8VEX9</accession>
<dbReference type="Proteomes" id="UP000789396">
    <property type="component" value="Unassembled WGS sequence"/>
</dbReference>
<gene>
    <name evidence="4" type="ORF">RFULGI_LOCUS216</name>
</gene>
<keyword evidence="5" id="KW-1185">Reference proteome</keyword>
<dbReference type="Pfam" id="PF13424">
    <property type="entry name" value="TPR_12"/>
    <property type="match status" value="1"/>
</dbReference>